<dbReference type="SMART" id="SM00855">
    <property type="entry name" value="PGAM"/>
    <property type="match status" value="1"/>
</dbReference>
<dbReference type="GO" id="GO:0005737">
    <property type="term" value="C:cytoplasm"/>
    <property type="evidence" value="ECO:0007669"/>
    <property type="project" value="TreeGrafter"/>
</dbReference>
<proteinExistence type="predicted"/>
<name>A0A6G1HUR1_9PEZI</name>
<evidence type="ECO:0000313" key="3">
    <source>
        <dbReference type="Proteomes" id="UP000799640"/>
    </source>
</evidence>
<organism evidence="2 3">
    <name type="scientific">Trichodelitschia bisporula</name>
    <dbReference type="NCBI Taxonomy" id="703511"/>
    <lineage>
        <taxon>Eukaryota</taxon>
        <taxon>Fungi</taxon>
        <taxon>Dikarya</taxon>
        <taxon>Ascomycota</taxon>
        <taxon>Pezizomycotina</taxon>
        <taxon>Dothideomycetes</taxon>
        <taxon>Dothideomycetes incertae sedis</taxon>
        <taxon>Phaeotrichales</taxon>
        <taxon>Phaeotrichaceae</taxon>
        <taxon>Trichodelitschia</taxon>
    </lineage>
</organism>
<dbReference type="OrthoDB" id="496981at2759"/>
<protein>
    <submittedName>
        <fullName evidence="2">Phosphoglycerate mutase-like protein</fullName>
    </submittedName>
</protein>
<dbReference type="InterPro" id="IPR013078">
    <property type="entry name" value="His_Pase_superF_clade-1"/>
</dbReference>
<keyword evidence="3" id="KW-1185">Reference proteome</keyword>
<dbReference type="Pfam" id="PF00300">
    <property type="entry name" value="His_Phos_1"/>
    <property type="match status" value="1"/>
</dbReference>
<dbReference type="GO" id="GO:0016791">
    <property type="term" value="F:phosphatase activity"/>
    <property type="evidence" value="ECO:0007669"/>
    <property type="project" value="TreeGrafter"/>
</dbReference>
<dbReference type="InterPro" id="IPR050275">
    <property type="entry name" value="PGM_Phosphatase"/>
</dbReference>
<dbReference type="AlphaFoldDB" id="A0A6G1HUR1"/>
<accession>A0A6G1HUR1</accession>
<dbReference type="PANTHER" id="PTHR48100:SF1">
    <property type="entry name" value="HISTIDINE PHOSPHATASE FAMILY PROTEIN-RELATED"/>
    <property type="match status" value="1"/>
</dbReference>
<feature type="compositionally biased region" description="Pro residues" evidence="1">
    <location>
        <begin position="310"/>
        <end position="322"/>
    </location>
</feature>
<evidence type="ECO:0000256" key="1">
    <source>
        <dbReference type="SAM" id="MobiDB-lite"/>
    </source>
</evidence>
<dbReference type="SUPFAM" id="SSF53254">
    <property type="entry name" value="Phosphoglycerate mutase-like"/>
    <property type="match status" value="1"/>
</dbReference>
<evidence type="ECO:0000313" key="2">
    <source>
        <dbReference type="EMBL" id="KAF2399577.1"/>
    </source>
</evidence>
<feature type="region of interest" description="Disordered" evidence="1">
    <location>
        <begin position="310"/>
        <end position="332"/>
    </location>
</feature>
<dbReference type="InterPro" id="IPR029033">
    <property type="entry name" value="His_PPase_superfam"/>
</dbReference>
<sequence>MNSISSPFPVNAFTSTEYHLQLSTVTGFFQQDDNATDPDRFDYASSNLGLINRTYPSDLLFDPTGTKTQWQRFEHFVRKLDANPGNSVHYKVLFVGRHGEGYHNVAEAFYGTPAWNCYWSKLDGNGTITWSDAHLTPTGIKQALNTNAFWRHALSEAKIPAPEAYYTSPLDRCVATANLTYADLPLPHSCPFRPIVKELLREALGVHTCDRRSTRSAIRAAHPSVTFEPGFPEQDPLWVPELRESTSHHTERLRALLRNIFATEPGMFVALSSHSGSIAAMLRALGHRPFPLQTGGVIAVLVRADRAPGPAPVVPVDPPVPAPDCGSGVVQK</sequence>
<gene>
    <name evidence="2" type="ORF">EJ06DRAFT_538389</name>
</gene>
<dbReference type="PANTHER" id="PTHR48100">
    <property type="entry name" value="BROAD-SPECIFICITY PHOSPHATASE YOR283W-RELATED"/>
    <property type="match status" value="1"/>
</dbReference>
<dbReference type="CDD" id="cd07067">
    <property type="entry name" value="HP_PGM_like"/>
    <property type="match status" value="1"/>
</dbReference>
<dbReference type="Gene3D" id="3.40.50.1240">
    <property type="entry name" value="Phosphoglycerate mutase-like"/>
    <property type="match status" value="1"/>
</dbReference>
<reference evidence="2" key="1">
    <citation type="journal article" date="2020" name="Stud. Mycol.">
        <title>101 Dothideomycetes genomes: a test case for predicting lifestyles and emergence of pathogens.</title>
        <authorList>
            <person name="Haridas S."/>
            <person name="Albert R."/>
            <person name="Binder M."/>
            <person name="Bloem J."/>
            <person name="Labutti K."/>
            <person name="Salamov A."/>
            <person name="Andreopoulos B."/>
            <person name="Baker S."/>
            <person name="Barry K."/>
            <person name="Bills G."/>
            <person name="Bluhm B."/>
            <person name="Cannon C."/>
            <person name="Castanera R."/>
            <person name="Culley D."/>
            <person name="Daum C."/>
            <person name="Ezra D."/>
            <person name="Gonzalez J."/>
            <person name="Henrissat B."/>
            <person name="Kuo A."/>
            <person name="Liang C."/>
            <person name="Lipzen A."/>
            <person name="Lutzoni F."/>
            <person name="Magnuson J."/>
            <person name="Mondo S."/>
            <person name="Nolan M."/>
            <person name="Ohm R."/>
            <person name="Pangilinan J."/>
            <person name="Park H.-J."/>
            <person name="Ramirez L."/>
            <person name="Alfaro M."/>
            <person name="Sun H."/>
            <person name="Tritt A."/>
            <person name="Yoshinaga Y."/>
            <person name="Zwiers L.-H."/>
            <person name="Turgeon B."/>
            <person name="Goodwin S."/>
            <person name="Spatafora J."/>
            <person name="Crous P."/>
            <person name="Grigoriev I."/>
        </authorList>
    </citation>
    <scope>NUCLEOTIDE SEQUENCE</scope>
    <source>
        <strain evidence="2">CBS 262.69</strain>
    </source>
</reference>
<dbReference type="EMBL" id="ML996697">
    <property type="protein sequence ID" value="KAF2399577.1"/>
    <property type="molecule type" value="Genomic_DNA"/>
</dbReference>
<dbReference type="Proteomes" id="UP000799640">
    <property type="component" value="Unassembled WGS sequence"/>
</dbReference>